<dbReference type="EMBL" id="RCZG01000004">
    <property type="protein sequence ID" value="TPG34544.1"/>
    <property type="molecule type" value="Genomic_DNA"/>
</dbReference>
<keyword evidence="1 5" id="KW-0436">Ligase</keyword>
<feature type="domain" description="BPL/LPL catalytic" evidence="4">
    <location>
        <begin position="19"/>
        <end position="203"/>
    </location>
</feature>
<evidence type="ECO:0000313" key="5">
    <source>
        <dbReference type="EMBL" id="TPG34544.1"/>
    </source>
</evidence>
<evidence type="ECO:0000256" key="3">
    <source>
        <dbReference type="ARBA" id="ARBA00024227"/>
    </source>
</evidence>
<dbReference type="EC" id="6.3.4.15" evidence="3"/>
<dbReference type="RefSeq" id="WP_140691434.1">
    <property type="nucleotide sequence ID" value="NZ_RCZG01000004.1"/>
</dbReference>
<keyword evidence="2" id="KW-0092">Biotin</keyword>
<evidence type="ECO:0000313" key="6">
    <source>
        <dbReference type="Proteomes" id="UP000320095"/>
    </source>
</evidence>
<dbReference type="GO" id="GO:0004077">
    <property type="term" value="F:biotin--[biotin carboxyl-carrier protein] ligase activity"/>
    <property type="evidence" value="ECO:0007669"/>
    <property type="project" value="UniProtKB-EC"/>
</dbReference>
<dbReference type="InterPro" id="IPR003142">
    <property type="entry name" value="BPL_C"/>
</dbReference>
<dbReference type="CDD" id="cd16442">
    <property type="entry name" value="BPL"/>
    <property type="match status" value="1"/>
</dbReference>
<dbReference type="Pfam" id="PF02237">
    <property type="entry name" value="BPL_C"/>
    <property type="match status" value="1"/>
</dbReference>
<evidence type="ECO:0000256" key="1">
    <source>
        <dbReference type="ARBA" id="ARBA00022598"/>
    </source>
</evidence>
<comment type="caution">
    <text evidence="5">The sequence shown here is derived from an EMBL/GenBank/DDBJ whole genome shotgun (WGS) entry which is preliminary data.</text>
</comment>
<dbReference type="Gene3D" id="2.30.30.100">
    <property type="match status" value="1"/>
</dbReference>
<dbReference type="PROSITE" id="PS51733">
    <property type="entry name" value="BPL_LPL_CATALYTIC"/>
    <property type="match status" value="1"/>
</dbReference>
<organism evidence="5 6">
    <name type="scientific">Mycolicibacterium hodleri</name>
    <dbReference type="NCBI Taxonomy" id="49897"/>
    <lineage>
        <taxon>Bacteria</taxon>
        <taxon>Bacillati</taxon>
        <taxon>Actinomycetota</taxon>
        <taxon>Actinomycetes</taxon>
        <taxon>Mycobacteriales</taxon>
        <taxon>Mycobacteriaceae</taxon>
        <taxon>Mycolicibacterium</taxon>
    </lineage>
</organism>
<dbReference type="SUPFAM" id="SSF55681">
    <property type="entry name" value="Class II aaRS and biotin synthetases"/>
    <property type="match status" value="1"/>
</dbReference>
<dbReference type="Pfam" id="PF03099">
    <property type="entry name" value="BPL_LplA_LipB"/>
    <property type="match status" value="1"/>
</dbReference>
<evidence type="ECO:0000256" key="2">
    <source>
        <dbReference type="ARBA" id="ARBA00023267"/>
    </source>
</evidence>
<dbReference type="InterPro" id="IPR004143">
    <property type="entry name" value="BPL_LPL_catalytic"/>
</dbReference>
<name>A0A502EB24_9MYCO</name>
<dbReference type="GO" id="GO:0005737">
    <property type="term" value="C:cytoplasm"/>
    <property type="evidence" value="ECO:0007669"/>
    <property type="project" value="TreeGrafter"/>
</dbReference>
<protein>
    <recommendedName>
        <fullName evidence="3">biotin--[biotin carboxyl-carrier protein] ligase</fullName>
        <ecNumber evidence="3">6.3.4.15</ecNumber>
    </recommendedName>
</protein>
<evidence type="ECO:0000259" key="4">
    <source>
        <dbReference type="PROSITE" id="PS51733"/>
    </source>
</evidence>
<dbReference type="AlphaFoldDB" id="A0A502EB24"/>
<reference evidence="5 6" key="1">
    <citation type="journal article" date="2019" name="Environ. Microbiol.">
        <title>Species interactions and distinct microbial communities in high Arctic permafrost affected cryosols are associated with the CH4 and CO2 gas fluxes.</title>
        <authorList>
            <person name="Altshuler I."/>
            <person name="Hamel J."/>
            <person name="Turney S."/>
            <person name="Magnuson E."/>
            <person name="Levesque R."/>
            <person name="Greer C."/>
            <person name="Whyte L.G."/>
        </authorList>
    </citation>
    <scope>NUCLEOTIDE SEQUENCE [LARGE SCALE GENOMIC DNA]</scope>
    <source>
        <strain evidence="5 6">S5.20</strain>
    </source>
</reference>
<dbReference type="Proteomes" id="UP000320095">
    <property type="component" value="Unassembled WGS sequence"/>
</dbReference>
<dbReference type="InterPro" id="IPR045864">
    <property type="entry name" value="aa-tRNA-synth_II/BPL/LPL"/>
</dbReference>
<keyword evidence="6" id="KW-1185">Reference proteome</keyword>
<dbReference type="Gene3D" id="3.30.930.10">
    <property type="entry name" value="Bira Bifunctional Protein, Domain 2"/>
    <property type="match status" value="1"/>
</dbReference>
<accession>A0A502EB24</accession>
<proteinExistence type="predicted"/>
<dbReference type="PANTHER" id="PTHR12835:SF5">
    <property type="entry name" value="BIOTIN--PROTEIN LIGASE"/>
    <property type="match status" value="1"/>
</dbReference>
<dbReference type="NCBIfam" id="TIGR00121">
    <property type="entry name" value="birA_ligase"/>
    <property type="match status" value="1"/>
</dbReference>
<dbReference type="PANTHER" id="PTHR12835">
    <property type="entry name" value="BIOTIN PROTEIN LIGASE"/>
    <property type="match status" value="1"/>
</dbReference>
<dbReference type="OrthoDB" id="9807064at2"/>
<dbReference type="InterPro" id="IPR004408">
    <property type="entry name" value="Biotin_CoA_COase_ligase"/>
</dbReference>
<sequence>MINPTTRSPLDAAALTDSVVTPASIWRRVDVVAETGSTNADLIARSATGEDIAGAVLLAENQTAGRGRNGRSWSAVSRAQITMSVGVSTSGLPPAAWGWVPLATGLAVVDAVAAGNGIDAGLKWPNDVLAGANRRKLAGILAEMATPTPVIVVGVGLNVSLLAEELPDPNATSLAVLGATNLDRMQLVPVLLRELQRRIEGLQATGGADASLLARYTANSLTIGSRVRALLPGDKEVVGDAVSVDGQGRLRIDTGNEVVVVSAGDIVHLRPVQQTSAE</sequence>
<gene>
    <name evidence="5" type="ORF">EAH80_13505</name>
</gene>